<dbReference type="Gene3D" id="2.30.30.40">
    <property type="entry name" value="SH3 Domains"/>
    <property type="match status" value="1"/>
</dbReference>
<feature type="region of interest" description="Disordered" evidence="4">
    <location>
        <begin position="706"/>
        <end position="768"/>
    </location>
</feature>
<feature type="compositionally biased region" description="Polar residues" evidence="4">
    <location>
        <begin position="262"/>
        <end position="284"/>
    </location>
</feature>
<dbReference type="InterPro" id="IPR013761">
    <property type="entry name" value="SAM/pointed_sf"/>
</dbReference>
<feature type="compositionally biased region" description="Basic and acidic residues" evidence="4">
    <location>
        <begin position="46"/>
        <end position="70"/>
    </location>
</feature>
<dbReference type="RefSeq" id="XP_014662106.1">
    <property type="nucleotide sequence ID" value="XM_014806620.1"/>
</dbReference>
<sequence>MPGVSGAYEWDDRHSRSSGYDPYMRRTDVSPTPRAGYYHDSYGRTSRGDDAASSRSHEPYRESHYRREEQYSADMMPQQRVANGTGTTGYTSSDQHSIVSKNDDGLVYTLDHLATFSVGHSHGLLWPADGIRKLRMMESSSGIWPQRMLMRLERKFILICNPVNGDPVEEIPLSMLQEPTAFVTHEPKEDYNNMLVFTVQGDKKNATPSEMHIFQCLAISAQEIQEEIKRLKAGKRLKGHGYHPAPIPPAPSQPPPDPPINGMSSAYNSGGSSRMQQRMTDSRQYGSVVRDFDADSLSSDTTERDVVVLNHCFDDVERFIAKLQQASAAYRELERRRKSRKNKKKSQGDGMLAMRAQPPPEEQFADVFQKFKLAFNLLAKLKNQIHDPNAPELIHFLFTPLALIVDACRDSRYGANLPARVVAPLLSARAIDMLLNCLTSKEAELWESLGESWTVPRHLYKGYVHPYHPVFADGWSPAPVEYDDRERSHYSAANTGPPPQLVTDIEVEDRHQYSRQYDDTASRYSNQPQYAVYTPDPRYEQDRYERQRHSSDSRYDDRYEQKGGSISDYRPVERARESARYDDRHYERQQSQQSSQYDPPPVQVLPAHMSAKQPVMNETADMDFDATQARFLKQLRQNNLKIFEVTYDRVGKNEKELTVSKGEYLEIIDDNRNWWKGRNAYGKIGHIPYTILKPYVASDGYNYPEPDRDYHKVPSPSLPTAPAAPLPPTPPPVAGKPPQPLQSESYRDYNSSDPSTTRAMPNTIKPARSDIDLLNDELNERLNHGGYKMARAAPNVYIDARCSSHEVQEWLQAKAFKPSICRALEGHSAAQLFVLKPAELEQICGREEGKRLASQLEVQKNISGFKTMGSRELEMLLKQRRDGLEEYDPYEYERQHQQGEPHGSRDIPGARPQDTPDDPQDSGSDSDIAAYGTETMRDMLRAQRKRMKNRALDMPVS</sequence>
<dbReference type="Proteomes" id="UP000695022">
    <property type="component" value="Unplaced"/>
</dbReference>
<dbReference type="Pfam" id="PF00018">
    <property type="entry name" value="SH3_1"/>
    <property type="match status" value="1"/>
</dbReference>
<feature type="compositionally biased region" description="Basic and acidic residues" evidence="4">
    <location>
        <begin position="892"/>
        <end position="905"/>
    </location>
</feature>
<dbReference type="InterPro" id="IPR036028">
    <property type="entry name" value="SH3-like_dom_sf"/>
</dbReference>
<dbReference type="Gene3D" id="1.10.150.50">
    <property type="entry name" value="Transcription Factor, Ets-1"/>
    <property type="match status" value="1"/>
</dbReference>
<protein>
    <submittedName>
        <fullName evidence="7 8">Epidermal growth factor receptor kinase substrate 8-like protein 1</fullName>
    </submittedName>
</protein>
<dbReference type="Pfam" id="PF18016">
    <property type="entry name" value="SAM_3"/>
    <property type="match status" value="1"/>
</dbReference>
<dbReference type="PANTHER" id="PTHR12287:SF23">
    <property type="entry name" value="AROUSER, ISOFORM A-RELATED"/>
    <property type="match status" value="1"/>
</dbReference>
<dbReference type="PROSITE" id="PS50002">
    <property type="entry name" value="SH3"/>
    <property type="match status" value="1"/>
</dbReference>
<dbReference type="InterPro" id="IPR055093">
    <property type="entry name" value="EPS8_2nd"/>
</dbReference>
<dbReference type="Pfam" id="PF22975">
    <property type="entry name" value="EPS8_2nd"/>
    <property type="match status" value="1"/>
</dbReference>
<organism evidence="6 7">
    <name type="scientific">Priapulus caudatus</name>
    <name type="common">Priapulid worm</name>
    <dbReference type="NCBI Taxonomy" id="37621"/>
    <lineage>
        <taxon>Eukaryota</taxon>
        <taxon>Metazoa</taxon>
        <taxon>Ecdysozoa</taxon>
        <taxon>Scalidophora</taxon>
        <taxon>Priapulida</taxon>
        <taxon>Priapulimorpha</taxon>
        <taxon>Priapulimorphida</taxon>
        <taxon>Priapulidae</taxon>
        <taxon>Priapulus</taxon>
    </lineage>
</organism>
<feature type="region of interest" description="Disordered" evidence="4">
    <location>
        <begin position="892"/>
        <end position="957"/>
    </location>
</feature>
<feature type="domain" description="SH3" evidence="5">
    <location>
        <begin position="638"/>
        <end position="697"/>
    </location>
</feature>
<feature type="region of interest" description="Disordered" evidence="4">
    <location>
        <begin position="516"/>
        <end position="602"/>
    </location>
</feature>
<feature type="region of interest" description="Disordered" evidence="4">
    <location>
        <begin position="1"/>
        <end position="94"/>
    </location>
</feature>
<evidence type="ECO:0000259" key="5">
    <source>
        <dbReference type="PROSITE" id="PS50002"/>
    </source>
</evidence>
<feature type="region of interest" description="Disordered" evidence="4">
    <location>
        <begin position="332"/>
        <end position="355"/>
    </location>
</feature>
<dbReference type="InterPro" id="IPR001452">
    <property type="entry name" value="SH3_domain"/>
</dbReference>
<feature type="compositionally biased region" description="Polar residues" evidence="4">
    <location>
        <begin position="741"/>
        <end position="760"/>
    </location>
</feature>
<dbReference type="RefSeq" id="XP_014662107.1">
    <property type="nucleotide sequence ID" value="XM_014806621.1"/>
</dbReference>
<feature type="compositionally biased region" description="Basic and acidic residues" evidence="4">
    <location>
        <begin position="570"/>
        <end position="588"/>
    </location>
</feature>
<dbReference type="Pfam" id="PF08416">
    <property type="entry name" value="PTB"/>
    <property type="match status" value="1"/>
</dbReference>
<dbReference type="GeneID" id="106805136"/>
<feature type="region of interest" description="Disordered" evidence="4">
    <location>
        <begin position="238"/>
        <end position="284"/>
    </location>
</feature>
<feature type="compositionally biased region" description="Pro residues" evidence="4">
    <location>
        <begin position="245"/>
        <end position="259"/>
    </location>
</feature>
<dbReference type="InterPro" id="IPR039801">
    <property type="entry name" value="EPS8-like"/>
</dbReference>
<dbReference type="InterPro" id="IPR011993">
    <property type="entry name" value="PH-like_dom_sf"/>
</dbReference>
<dbReference type="SUPFAM" id="SSF50729">
    <property type="entry name" value="PH domain-like"/>
    <property type="match status" value="1"/>
</dbReference>
<keyword evidence="2 3" id="KW-0728">SH3 domain</keyword>
<feature type="compositionally biased region" description="Polar residues" evidence="4">
    <location>
        <begin position="80"/>
        <end position="94"/>
    </location>
</feature>
<dbReference type="Gene3D" id="2.30.29.30">
    <property type="entry name" value="Pleckstrin-homology domain (PH domain)/Phosphotyrosine-binding domain (PTB)"/>
    <property type="match status" value="1"/>
</dbReference>
<feature type="compositionally biased region" description="Basic residues" evidence="4">
    <location>
        <begin position="336"/>
        <end position="345"/>
    </location>
</feature>
<dbReference type="InterPro" id="IPR013625">
    <property type="entry name" value="PTB"/>
</dbReference>
<proteinExistence type="inferred from homology"/>
<dbReference type="PANTHER" id="PTHR12287">
    <property type="entry name" value="EPIDERMAL GROWTH FACTOR RECEPTOR KINASE SUBSTRATE EPS8-RELATED PROTEIN"/>
    <property type="match status" value="1"/>
</dbReference>
<reference evidence="7 8" key="1">
    <citation type="submission" date="2025-05" db="UniProtKB">
        <authorList>
            <consortium name="RefSeq"/>
        </authorList>
    </citation>
    <scope>IDENTIFICATION</scope>
</reference>
<evidence type="ECO:0000313" key="8">
    <source>
        <dbReference type="RefSeq" id="XP_014662107.1"/>
    </source>
</evidence>
<comment type="similarity">
    <text evidence="1">Belongs to the EPS8 family.</text>
</comment>
<feature type="compositionally biased region" description="Basic and acidic residues" evidence="4">
    <location>
        <begin position="537"/>
        <end position="561"/>
    </location>
</feature>
<feature type="compositionally biased region" description="Pro residues" evidence="4">
    <location>
        <begin position="716"/>
        <end position="740"/>
    </location>
</feature>
<evidence type="ECO:0000256" key="1">
    <source>
        <dbReference type="ARBA" id="ARBA00006197"/>
    </source>
</evidence>
<gene>
    <name evidence="7 8" type="primary">LOC106805136</name>
</gene>
<evidence type="ECO:0000256" key="4">
    <source>
        <dbReference type="SAM" id="MobiDB-lite"/>
    </source>
</evidence>
<dbReference type="InterPro" id="IPR041418">
    <property type="entry name" value="SAM_3"/>
</dbReference>
<keyword evidence="6" id="KW-1185">Reference proteome</keyword>
<evidence type="ECO:0000256" key="2">
    <source>
        <dbReference type="ARBA" id="ARBA00022443"/>
    </source>
</evidence>
<name>A0ABM1DQ85_PRICU</name>
<evidence type="ECO:0000313" key="7">
    <source>
        <dbReference type="RefSeq" id="XP_014662106.1"/>
    </source>
</evidence>
<evidence type="ECO:0000256" key="3">
    <source>
        <dbReference type="PROSITE-ProRule" id="PRU00192"/>
    </source>
</evidence>
<accession>A0ABM1DQ85</accession>
<evidence type="ECO:0000313" key="6">
    <source>
        <dbReference type="Proteomes" id="UP000695022"/>
    </source>
</evidence>
<dbReference type="SMART" id="SM00326">
    <property type="entry name" value="SH3"/>
    <property type="match status" value="1"/>
</dbReference>
<dbReference type="SUPFAM" id="SSF50044">
    <property type="entry name" value="SH3-domain"/>
    <property type="match status" value="1"/>
</dbReference>